<proteinExistence type="predicted"/>
<name>J1Q6P5_9ALTE</name>
<gene>
    <name evidence="1" type="ORF">AEST_03890</name>
</gene>
<sequence length="39" mass="4422">MQDIDLPSTQFPMFSIEFKHQDSLHPHDAVARLATGVKI</sequence>
<dbReference type="EMBL" id="ALAB01000002">
    <property type="protein sequence ID" value="EJI86843.1"/>
    <property type="molecule type" value="Genomic_DNA"/>
</dbReference>
<dbReference type="Proteomes" id="UP000012043">
    <property type="component" value="Unassembled WGS sequence"/>
</dbReference>
<dbReference type="AlphaFoldDB" id="J1Q6P5"/>
<accession>J1Q6P5</accession>
<evidence type="ECO:0000313" key="2">
    <source>
        <dbReference type="Proteomes" id="UP000012043"/>
    </source>
</evidence>
<keyword evidence="2" id="KW-1185">Reference proteome</keyword>
<evidence type="ECO:0008006" key="3">
    <source>
        <dbReference type="Google" id="ProtNLM"/>
    </source>
</evidence>
<organism evidence="1 2">
    <name type="scientific">Alishewanella aestuarii B11</name>
    <dbReference type="NCBI Taxonomy" id="1197174"/>
    <lineage>
        <taxon>Bacteria</taxon>
        <taxon>Pseudomonadati</taxon>
        <taxon>Pseudomonadota</taxon>
        <taxon>Gammaproteobacteria</taxon>
        <taxon>Alteromonadales</taxon>
        <taxon>Alteromonadaceae</taxon>
        <taxon>Alishewanella</taxon>
    </lineage>
</organism>
<comment type="caution">
    <text evidence="1">The sequence shown here is derived from an EMBL/GenBank/DDBJ whole genome shotgun (WGS) entry which is preliminary data.</text>
</comment>
<reference evidence="1 2" key="1">
    <citation type="journal article" date="2012" name="J. Bacteriol.">
        <title>Genome Sequence of Pectin-Degrading Alishewanella aestuarii Strain B11T, Isolated from Tidal Flat Sediment.</title>
        <authorList>
            <person name="Jung J."/>
            <person name="Choi S."/>
            <person name="Chun J."/>
            <person name="Park W."/>
        </authorList>
    </citation>
    <scope>NUCLEOTIDE SEQUENCE [LARGE SCALE GENOMIC DNA]</scope>
    <source>
        <strain evidence="1 2">B11</strain>
    </source>
</reference>
<protein>
    <recommendedName>
        <fullName evidence="3">GTP cyclohydrolase I FolE2</fullName>
    </recommendedName>
</protein>
<evidence type="ECO:0000313" key="1">
    <source>
        <dbReference type="EMBL" id="EJI86843.1"/>
    </source>
</evidence>